<keyword evidence="4" id="KW-1185">Reference proteome</keyword>
<organism evidence="3 4">
    <name type="scientific">Paspalum notatum var. saurae</name>
    <dbReference type="NCBI Taxonomy" id="547442"/>
    <lineage>
        <taxon>Eukaryota</taxon>
        <taxon>Viridiplantae</taxon>
        <taxon>Streptophyta</taxon>
        <taxon>Embryophyta</taxon>
        <taxon>Tracheophyta</taxon>
        <taxon>Spermatophyta</taxon>
        <taxon>Magnoliopsida</taxon>
        <taxon>Liliopsida</taxon>
        <taxon>Poales</taxon>
        <taxon>Poaceae</taxon>
        <taxon>PACMAD clade</taxon>
        <taxon>Panicoideae</taxon>
        <taxon>Andropogonodae</taxon>
        <taxon>Paspaleae</taxon>
        <taxon>Paspalinae</taxon>
        <taxon>Paspalum</taxon>
    </lineage>
</organism>
<protein>
    <recommendedName>
        <fullName evidence="5">Cytochrome c domain-containing protein</fullName>
    </recommendedName>
</protein>
<reference evidence="3 4" key="1">
    <citation type="submission" date="2024-02" db="EMBL/GenBank/DDBJ databases">
        <title>High-quality chromosome-scale genome assembly of Pensacola bahiagrass (Paspalum notatum Flugge var. saurae).</title>
        <authorList>
            <person name="Vega J.M."/>
            <person name="Podio M."/>
            <person name="Orjuela J."/>
            <person name="Siena L.A."/>
            <person name="Pessino S.C."/>
            <person name="Combes M.C."/>
            <person name="Mariac C."/>
            <person name="Albertini E."/>
            <person name="Pupilli F."/>
            <person name="Ortiz J.P.A."/>
            <person name="Leblanc O."/>
        </authorList>
    </citation>
    <scope>NUCLEOTIDE SEQUENCE [LARGE SCALE GENOMIC DNA]</scope>
    <source>
        <strain evidence="3">R1</strain>
        <tissue evidence="3">Leaf</tissue>
    </source>
</reference>
<evidence type="ECO:0000256" key="1">
    <source>
        <dbReference type="SAM" id="MobiDB-lite"/>
    </source>
</evidence>
<sequence>MSAPHRWSSLALSSSLSLAFSPPSGNPLILLVFSSCPVRAAANTSSGQQTFPLCSFKIKGQQPRSTQSSICIACHGQGKEAARLAEVRVLRRGGRVLAGEFDDEPDSPLHSSSSEEEIPKEAVLYGDAPPKDNDDDPNSEDSQGYNYKERAKLRNLHGAGLDGSNDEEKDDEEEEDNDDNNGERR</sequence>
<name>A0AAQ3TRB4_PASNO</name>
<feature type="region of interest" description="Disordered" evidence="1">
    <location>
        <begin position="98"/>
        <end position="185"/>
    </location>
</feature>
<feature type="signal peptide" evidence="2">
    <location>
        <begin position="1"/>
        <end position="19"/>
    </location>
</feature>
<evidence type="ECO:0000313" key="4">
    <source>
        <dbReference type="Proteomes" id="UP001341281"/>
    </source>
</evidence>
<proteinExistence type="predicted"/>
<evidence type="ECO:0008006" key="5">
    <source>
        <dbReference type="Google" id="ProtNLM"/>
    </source>
</evidence>
<accession>A0AAQ3TRB4</accession>
<dbReference type="AlphaFoldDB" id="A0AAQ3TRB4"/>
<feature type="chain" id="PRO_5042884145" description="Cytochrome c domain-containing protein" evidence="2">
    <location>
        <begin position="20"/>
        <end position="185"/>
    </location>
</feature>
<dbReference type="EMBL" id="CP144749">
    <property type="protein sequence ID" value="WVZ75722.1"/>
    <property type="molecule type" value="Genomic_DNA"/>
</dbReference>
<evidence type="ECO:0000313" key="3">
    <source>
        <dbReference type="EMBL" id="WVZ75722.1"/>
    </source>
</evidence>
<keyword evidence="2" id="KW-0732">Signal</keyword>
<dbReference type="Proteomes" id="UP001341281">
    <property type="component" value="Chromosome 05"/>
</dbReference>
<feature type="compositionally biased region" description="Acidic residues" evidence="1">
    <location>
        <begin position="164"/>
        <end position="185"/>
    </location>
</feature>
<gene>
    <name evidence="3" type="ORF">U9M48_023756</name>
</gene>
<evidence type="ECO:0000256" key="2">
    <source>
        <dbReference type="SAM" id="SignalP"/>
    </source>
</evidence>